<sequence>MKGKNLPIIAFEHKRDAYGFAVRPQNEEEEERVERWKDFLDRVVKSDGTPTDDKPTEENSVVLHLDASGVSEKDSDPDEPSECYDTQEVGSQKETTQKERRVHQVQIWPQTRPSLTVIEQMMSLRVKKKNFLEGGEEGIKGSRKNLAPTKESKATEDSDDEFYDVERSDPVQELSSGDGVTVGMAGQGVPEDSDFPWKEELECLVHGGLPMALRGEVYPGLCCVLPVATAGFCASTNLCLPMSLNCSFGKLLSVLELAGEAVLKDDTESKPTLPQGIEKWKGQIEKDLPRTFPGHPALDDDGRNALRRLLTAYALHNPSVGYCQVMNFFAGLLLLLMPEENAFWTLTGIIDDYFDGYYSEEMIESQVDQLALEDLVRERFPKLGPSTSYFLLLFIVFKKLCCESSRLSRSAGGMDHRTVVPFHFHEYASLGKWSVLRVWDVLLFDGNREMLFRTALALLELYGPAIVTTKDAGDAITLVQSLAGSTFDSSQLVLTACVGYQTVNEMRLQELRNRHRPSVLAAMEERSKGMHVWSDSKGLATKLYSFNRDNGLLVSESKSEENAGDTKAIGEVHFIDSDFTNYDGSTLTFDAELDSLPDLQEQATWSRVELCRLLEEKRSATLRAEELETALMEMVKQDNRRLLSAKVEQLEQEVIELRQALEDKQEQERAMLEVLMRVEQEQKVTEDARHFAEQDVVAQRHAVHVLQVFYDRYMQEKYEEAMFLFAQMEKRAVMAETMLEATLQYESSQLKALSSPRTPTADSSSVRTSQDSFQDVPARKINLLSRPFVLGWRDKNKGAQINPEESSDGKPSNEGEQNVQNSEQRNESTSGAG</sequence>
<dbReference type="SMART" id="SM00164">
    <property type="entry name" value="TBC"/>
    <property type="match status" value="1"/>
</dbReference>
<dbReference type="Gene3D" id="1.10.8.270">
    <property type="entry name" value="putative rabgap domain of human tbc1 domain family member 14 like domains"/>
    <property type="match status" value="1"/>
</dbReference>
<evidence type="ECO:0000256" key="2">
    <source>
        <dbReference type="SAM" id="MobiDB-lite"/>
    </source>
</evidence>
<dbReference type="GO" id="GO:0005096">
    <property type="term" value="F:GTPase activator activity"/>
    <property type="evidence" value="ECO:0007669"/>
    <property type="project" value="TreeGrafter"/>
</dbReference>
<reference evidence="4 5" key="1">
    <citation type="journal article" date="2019" name="Nat. Plants">
        <title>Genome sequencing of Musa balbisiana reveals subgenome evolution and function divergence in polyploid bananas.</title>
        <authorList>
            <person name="Yao X."/>
        </authorList>
    </citation>
    <scope>NUCLEOTIDE SEQUENCE [LARGE SCALE GENOMIC DNA]</scope>
    <source>
        <strain evidence="5">cv. DH-PKW</strain>
        <tissue evidence="4">Leaves</tissue>
    </source>
</reference>
<organism evidence="4 5">
    <name type="scientific">Musa balbisiana</name>
    <name type="common">Banana</name>
    <dbReference type="NCBI Taxonomy" id="52838"/>
    <lineage>
        <taxon>Eukaryota</taxon>
        <taxon>Viridiplantae</taxon>
        <taxon>Streptophyta</taxon>
        <taxon>Embryophyta</taxon>
        <taxon>Tracheophyta</taxon>
        <taxon>Spermatophyta</taxon>
        <taxon>Magnoliopsida</taxon>
        <taxon>Liliopsida</taxon>
        <taxon>Zingiberales</taxon>
        <taxon>Musaceae</taxon>
        <taxon>Musa</taxon>
    </lineage>
</organism>
<proteinExistence type="predicted"/>
<dbReference type="AlphaFoldDB" id="A0A4S8JDJ0"/>
<feature type="domain" description="Rab-GAP TBC" evidence="3">
    <location>
        <begin position="208"/>
        <end position="446"/>
    </location>
</feature>
<feature type="region of interest" description="Disordered" evidence="2">
    <location>
        <begin position="794"/>
        <end position="833"/>
    </location>
</feature>
<dbReference type="SUPFAM" id="SSF47923">
    <property type="entry name" value="Ypt/Rab-GAP domain of gyp1p"/>
    <property type="match status" value="2"/>
</dbReference>
<dbReference type="InterPro" id="IPR035969">
    <property type="entry name" value="Rab-GAP_TBC_sf"/>
</dbReference>
<feature type="coiled-coil region" evidence="1">
    <location>
        <begin position="617"/>
        <end position="681"/>
    </location>
</feature>
<accession>A0A4S8JDJ0</accession>
<name>A0A4S8JDJ0_MUSBA</name>
<evidence type="ECO:0000259" key="3">
    <source>
        <dbReference type="PROSITE" id="PS50086"/>
    </source>
</evidence>
<feature type="region of interest" description="Disordered" evidence="2">
    <location>
        <begin position="137"/>
        <end position="161"/>
    </location>
</feature>
<comment type="caution">
    <text evidence="4">The sequence shown here is derived from an EMBL/GenBank/DDBJ whole genome shotgun (WGS) entry which is preliminary data.</text>
</comment>
<dbReference type="Pfam" id="PF00566">
    <property type="entry name" value="RabGAP-TBC"/>
    <property type="match status" value="1"/>
</dbReference>
<protein>
    <recommendedName>
        <fullName evidence="3">Rab-GAP TBC domain-containing protein</fullName>
    </recommendedName>
</protein>
<dbReference type="PROSITE" id="PS50086">
    <property type="entry name" value="TBC_RABGAP"/>
    <property type="match status" value="1"/>
</dbReference>
<keyword evidence="5" id="KW-1185">Reference proteome</keyword>
<dbReference type="InterPro" id="IPR050302">
    <property type="entry name" value="Rab_GAP_TBC_domain"/>
</dbReference>
<dbReference type="Proteomes" id="UP000317650">
    <property type="component" value="Chromosome 7"/>
</dbReference>
<evidence type="ECO:0000313" key="4">
    <source>
        <dbReference type="EMBL" id="THU59705.1"/>
    </source>
</evidence>
<gene>
    <name evidence="4" type="ORF">C4D60_Mb07t04860</name>
</gene>
<dbReference type="STRING" id="52838.A0A4S8JDJ0"/>
<dbReference type="PANTHER" id="PTHR47219:SF20">
    <property type="entry name" value="TBC1 DOMAIN FAMILY MEMBER 2B"/>
    <property type="match status" value="1"/>
</dbReference>
<dbReference type="InterPro" id="IPR000195">
    <property type="entry name" value="Rab-GAP-TBC_dom"/>
</dbReference>
<keyword evidence="1" id="KW-0175">Coiled coil</keyword>
<dbReference type="GO" id="GO:0031267">
    <property type="term" value="F:small GTPase binding"/>
    <property type="evidence" value="ECO:0007669"/>
    <property type="project" value="TreeGrafter"/>
</dbReference>
<feature type="compositionally biased region" description="Polar residues" evidence="2">
    <location>
        <begin position="814"/>
        <end position="833"/>
    </location>
</feature>
<evidence type="ECO:0000256" key="1">
    <source>
        <dbReference type="SAM" id="Coils"/>
    </source>
</evidence>
<feature type="region of interest" description="Disordered" evidence="2">
    <location>
        <begin position="750"/>
        <end position="773"/>
    </location>
</feature>
<feature type="region of interest" description="Disordered" evidence="2">
    <location>
        <begin position="66"/>
        <end position="105"/>
    </location>
</feature>
<dbReference type="FunFam" id="1.10.8.270:FF:000018">
    <property type="entry name" value="Ypt/Rab-GAP domain of gyp1p superfamily protein"/>
    <property type="match status" value="1"/>
</dbReference>
<evidence type="ECO:0000313" key="5">
    <source>
        <dbReference type="Proteomes" id="UP000317650"/>
    </source>
</evidence>
<dbReference type="Gene3D" id="1.10.472.80">
    <property type="entry name" value="Ypt/Rab-GAP domain of gyp1p, domain 3"/>
    <property type="match status" value="1"/>
</dbReference>
<dbReference type="PANTHER" id="PTHR47219">
    <property type="entry name" value="RAB GTPASE-ACTIVATING PROTEIN 1-LIKE"/>
    <property type="match status" value="1"/>
</dbReference>
<dbReference type="EMBL" id="PYDT01000005">
    <property type="protein sequence ID" value="THU59705.1"/>
    <property type="molecule type" value="Genomic_DNA"/>
</dbReference>